<protein>
    <submittedName>
        <fullName evidence="1">Uncharacterized protein</fullName>
    </submittedName>
</protein>
<organism evidence="1 2">
    <name type="scientific">Mariniflexile aquimaris</name>
    <dbReference type="NCBI Taxonomy" id="881009"/>
    <lineage>
        <taxon>Bacteria</taxon>
        <taxon>Pseudomonadati</taxon>
        <taxon>Bacteroidota</taxon>
        <taxon>Flavobacteriia</taxon>
        <taxon>Flavobacteriales</taxon>
        <taxon>Flavobacteriaceae</taxon>
        <taxon>Mariniflexile</taxon>
    </lineage>
</organism>
<evidence type="ECO:0000313" key="1">
    <source>
        <dbReference type="EMBL" id="MFD0837579.1"/>
    </source>
</evidence>
<dbReference type="EMBL" id="JBHTIB010000067">
    <property type="protein sequence ID" value="MFD0837579.1"/>
    <property type="molecule type" value="Genomic_DNA"/>
</dbReference>
<gene>
    <name evidence="1" type="ORF">ACFQ0I_17510</name>
</gene>
<evidence type="ECO:0000313" key="2">
    <source>
        <dbReference type="Proteomes" id="UP001597011"/>
    </source>
</evidence>
<accession>A0ABW3BYR1</accession>
<name>A0ABW3BYR1_9FLAO</name>
<proteinExistence type="predicted"/>
<dbReference type="Proteomes" id="UP001597011">
    <property type="component" value="Unassembled WGS sequence"/>
</dbReference>
<keyword evidence="2" id="KW-1185">Reference proteome</keyword>
<comment type="caution">
    <text evidence="1">The sequence shown here is derived from an EMBL/GenBank/DDBJ whole genome shotgun (WGS) entry which is preliminary data.</text>
</comment>
<dbReference type="RefSeq" id="WP_379944284.1">
    <property type="nucleotide sequence ID" value="NZ_JBHTIB010000067.1"/>
</dbReference>
<sequence>MNKIDLYTKEEIEILKSYYKDKIINKKFGSNSYSLIIDRFEVNLIKTKYKMDCIGRMPAKYFIINIDIAKLCETYDLILPSEVIKNNLH</sequence>
<reference evidence="2" key="1">
    <citation type="journal article" date="2019" name="Int. J. Syst. Evol. Microbiol.">
        <title>The Global Catalogue of Microorganisms (GCM) 10K type strain sequencing project: providing services to taxonomists for standard genome sequencing and annotation.</title>
        <authorList>
            <consortium name="The Broad Institute Genomics Platform"/>
            <consortium name="The Broad Institute Genome Sequencing Center for Infectious Disease"/>
            <person name="Wu L."/>
            <person name="Ma J."/>
        </authorList>
    </citation>
    <scope>NUCLEOTIDE SEQUENCE [LARGE SCALE GENOMIC DNA]</scope>
    <source>
        <strain evidence="2">CCUG 60529</strain>
    </source>
</reference>